<evidence type="ECO:0000313" key="2">
    <source>
        <dbReference type="EMBL" id="GAA2639757.1"/>
    </source>
</evidence>
<evidence type="ECO:0000256" key="1">
    <source>
        <dbReference type="SAM" id="MobiDB-lite"/>
    </source>
</evidence>
<organism evidence="2 3">
    <name type="scientific">Streptomyces axinellae</name>
    <dbReference type="NCBI Taxonomy" id="552788"/>
    <lineage>
        <taxon>Bacteria</taxon>
        <taxon>Bacillati</taxon>
        <taxon>Actinomycetota</taxon>
        <taxon>Actinomycetes</taxon>
        <taxon>Kitasatosporales</taxon>
        <taxon>Streptomycetaceae</taxon>
        <taxon>Streptomyces</taxon>
    </lineage>
</organism>
<name>A0ABN3R0N6_9ACTN</name>
<keyword evidence="3" id="KW-1185">Reference proteome</keyword>
<proteinExistence type="predicted"/>
<gene>
    <name evidence="2" type="ORF">GCM10009863_66050</name>
</gene>
<feature type="region of interest" description="Disordered" evidence="1">
    <location>
        <begin position="1"/>
        <end position="20"/>
    </location>
</feature>
<dbReference type="Proteomes" id="UP001501447">
    <property type="component" value="Unassembled WGS sequence"/>
</dbReference>
<dbReference type="EMBL" id="BAAARJ010000036">
    <property type="protein sequence ID" value="GAA2639757.1"/>
    <property type="molecule type" value="Genomic_DNA"/>
</dbReference>
<evidence type="ECO:0000313" key="3">
    <source>
        <dbReference type="Proteomes" id="UP001501447"/>
    </source>
</evidence>
<comment type="caution">
    <text evidence="2">The sequence shown here is derived from an EMBL/GenBank/DDBJ whole genome shotgun (WGS) entry which is preliminary data.</text>
</comment>
<accession>A0ABN3R0N6</accession>
<protein>
    <submittedName>
        <fullName evidence="2">Uncharacterized protein</fullName>
    </submittedName>
</protein>
<reference evidence="2 3" key="1">
    <citation type="journal article" date="2019" name="Int. J. Syst. Evol. Microbiol.">
        <title>The Global Catalogue of Microorganisms (GCM) 10K type strain sequencing project: providing services to taxonomists for standard genome sequencing and annotation.</title>
        <authorList>
            <consortium name="The Broad Institute Genomics Platform"/>
            <consortium name="The Broad Institute Genome Sequencing Center for Infectious Disease"/>
            <person name="Wu L."/>
            <person name="Ma J."/>
        </authorList>
    </citation>
    <scope>NUCLEOTIDE SEQUENCE [LARGE SCALE GENOMIC DNA]</scope>
    <source>
        <strain evidence="2 3">JCM 16373</strain>
    </source>
</reference>
<sequence length="77" mass="8446">MEAVCGWHASPRKEAEATTDSVTGEIRVPLSLFKVDQRQGDAPLVLSRREAEALHARLGYLLAPRLMAAEAAEAETW</sequence>